<evidence type="ECO:0000256" key="1">
    <source>
        <dbReference type="SAM" id="MobiDB-lite"/>
    </source>
</evidence>
<keyword evidence="2" id="KW-0812">Transmembrane</keyword>
<sequence length="220" mass="25222">MIKSKKNILFFLSRIPKDIEDRLLFVFFYVSLITFVIIRLITVLLFFQSKNSDNCASIACPDMSKKYFSQLPLSIKIMELSRPLGGTLSLMIIEILILIINGKFKKIMKYLIYGVVTLCSFKTFISIIEVGSNIDGGKYIATVLINTLNFTNSFFIILETVILYSTVLLSYYRNQICLNDNFLCKNKNLNSLKQESMKENEKSSKEDSSVTTSSEEEEKK</sequence>
<feature type="transmembrane region" description="Helical" evidence="2">
    <location>
        <begin position="80"/>
        <end position="99"/>
    </location>
</feature>
<feature type="transmembrane region" description="Helical" evidence="2">
    <location>
        <begin position="111"/>
        <end position="134"/>
    </location>
</feature>
<feature type="transmembrane region" description="Helical" evidence="2">
    <location>
        <begin position="23"/>
        <end position="47"/>
    </location>
</feature>
<dbReference type="WBParaSite" id="SSTP_0000648800.1">
    <property type="protein sequence ID" value="SSTP_0000648800.1"/>
    <property type="gene ID" value="SSTP_0000648800"/>
</dbReference>
<feature type="transmembrane region" description="Helical" evidence="2">
    <location>
        <begin position="154"/>
        <end position="172"/>
    </location>
</feature>
<reference evidence="3" key="1">
    <citation type="submission" date="2015-08" db="UniProtKB">
        <authorList>
            <consortium name="WormBaseParasite"/>
        </authorList>
    </citation>
    <scope>IDENTIFICATION</scope>
</reference>
<name>A0A0K0EAG3_STRER</name>
<keyword evidence="2" id="KW-1133">Transmembrane helix</keyword>
<organism evidence="3">
    <name type="scientific">Strongyloides stercoralis</name>
    <name type="common">Threadworm</name>
    <dbReference type="NCBI Taxonomy" id="6248"/>
    <lineage>
        <taxon>Eukaryota</taxon>
        <taxon>Metazoa</taxon>
        <taxon>Ecdysozoa</taxon>
        <taxon>Nematoda</taxon>
        <taxon>Chromadorea</taxon>
        <taxon>Rhabditida</taxon>
        <taxon>Tylenchina</taxon>
        <taxon>Panagrolaimomorpha</taxon>
        <taxon>Strongyloidoidea</taxon>
        <taxon>Strongyloididae</taxon>
        <taxon>Strongyloides</taxon>
    </lineage>
</organism>
<feature type="compositionally biased region" description="Basic and acidic residues" evidence="1">
    <location>
        <begin position="195"/>
        <end position="208"/>
    </location>
</feature>
<evidence type="ECO:0000313" key="3">
    <source>
        <dbReference type="WBParaSite" id="SSTP_0000648800.1"/>
    </source>
</evidence>
<protein>
    <submittedName>
        <fullName evidence="3">Uncharacterized protein</fullName>
    </submittedName>
</protein>
<proteinExistence type="predicted"/>
<accession>A0A0K0EAG3</accession>
<feature type="region of interest" description="Disordered" evidence="1">
    <location>
        <begin position="195"/>
        <end position="220"/>
    </location>
</feature>
<evidence type="ECO:0000256" key="2">
    <source>
        <dbReference type="SAM" id="Phobius"/>
    </source>
</evidence>
<keyword evidence="2" id="KW-0472">Membrane</keyword>
<dbReference type="AlphaFoldDB" id="A0A0K0EAG3"/>